<dbReference type="OrthoDB" id="3174733at2"/>
<organism evidence="1 2">
    <name type="scientific">Schinkia azotoformans MEV2011</name>
    <dbReference type="NCBI Taxonomy" id="1348973"/>
    <lineage>
        <taxon>Bacteria</taxon>
        <taxon>Bacillati</taxon>
        <taxon>Bacillota</taxon>
        <taxon>Bacilli</taxon>
        <taxon>Bacillales</taxon>
        <taxon>Bacillaceae</taxon>
        <taxon>Calidifontibacillus/Schinkia group</taxon>
        <taxon>Schinkia</taxon>
    </lineage>
</organism>
<protein>
    <submittedName>
        <fullName evidence="1">Uncharacterized protein</fullName>
    </submittedName>
</protein>
<sequence>MKHFYNSKDVKELLGLGSLRTAQLRIQSLNEELKSKGYWIERGKIPITFFHEKYPYIEKKGAKEDDKTA</sequence>
<comment type="caution">
    <text evidence="1">The sequence shown here is derived from an EMBL/GenBank/DDBJ whole genome shotgun (WGS) entry which is preliminary data.</text>
</comment>
<accession>A0A072NSH0</accession>
<dbReference type="Proteomes" id="UP000027936">
    <property type="component" value="Unassembled WGS sequence"/>
</dbReference>
<name>A0A072NSH0_SCHAZ</name>
<gene>
    <name evidence="1" type="ORF">M670_00178</name>
</gene>
<dbReference type="EMBL" id="JJRY01000001">
    <property type="protein sequence ID" value="KEF40162.1"/>
    <property type="molecule type" value="Genomic_DNA"/>
</dbReference>
<dbReference type="RefSeq" id="WP_035192504.1">
    <property type="nucleotide sequence ID" value="NZ_JJRY01000001.1"/>
</dbReference>
<evidence type="ECO:0000313" key="1">
    <source>
        <dbReference type="EMBL" id="KEF40162.1"/>
    </source>
</evidence>
<dbReference type="PATRIC" id="fig|1348973.3.peg.172"/>
<proteinExistence type="predicted"/>
<reference evidence="1 2" key="1">
    <citation type="submission" date="2014-04" db="EMBL/GenBank/DDBJ databases">
        <title>Draft genome sequence of Bacillus azotoformans MEV2011, a (co-) denitrifying strain unable to grow in the presence of oxygen.</title>
        <authorList>
            <person name="Nielsen M."/>
            <person name="Schreiber L."/>
            <person name="Finster K."/>
            <person name="Schramm A."/>
        </authorList>
    </citation>
    <scope>NUCLEOTIDE SEQUENCE [LARGE SCALE GENOMIC DNA]</scope>
    <source>
        <strain evidence="1 2">MEV2011</strain>
    </source>
</reference>
<evidence type="ECO:0000313" key="2">
    <source>
        <dbReference type="Proteomes" id="UP000027936"/>
    </source>
</evidence>
<dbReference type="AlphaFoldDB" id="A0A072NSH0"/>